<evidence type="ECO:0000256" key="5">
    <source>
        <dbReference type="SAM" id="Phobius"/>
    </source>
</evidence>
<dbReference type="PANTHER" id="PTHR40088">
    <property type="entry name" value="PECTATE LYASE (EUROFUNG)"/>
    <property type="match status" value="1"/>
</dbReference>
<dbReference type="AlphaFoldDB" id="A0A284VL00"/>
<dbReference type="SMART" id="SM00710">
    <property type="entry name" value="PbH1"/>
    <property type="match status" value="8"/>
</dbReference>
<feature type="domain" description="CBM-cenC" evidence="6">
    <location>
        <begin position="39"/>
        <end position="175"/>
    </location>
</feature>
<keyword evidence="4" id="KW-0378">Hydrolase</keyword>
<dbReference type="GO" id="GO:0016798">
    <property type="term" value="F:hydrolase activity, acting on glycosyl bonds"/>
    <property type="evidence" value="ECO:0007669"/>
    <property type="project" value="InterPro"/>
</dbReference>
<evidence type="ECO:0000313" key="8">
    <source>
        <dbReference type="EMBL" id="SNQ59951.1"/>
    </source>
</evidence>
<dbReference type="Gene3D" id="2.160.20.10">
    <property type="entry name" value="Single-stranded right-handed beta-helix, Pectin lyase-like"/>
    <property type="match status" value="1"/>
</dbReference>
<keyword evidence="5" id="KW-0812">Transmembrane</keyword>
<evidence type="ECO:0000256" key="2">
    <source>
        <dbReference type="ARBA" id="ARBA00022525"/>
    </source>
</evidence>
<dbReference type="Gene3D" id="2.60.120.260">
    <property type="entry name" value="Galactose-binding domain-like"/>
    <property type="match status" value="1"/>
</dbReference>
<dbReference type="InterPro" id="IPR006626">
    <property type="entry name" value="PbH1"/>
</dbReference>
<dbReference type="Pfam" id="PF02018">
    <property type="entry name" value="CBM_4_9"/>
    <property type="match status" value="1"/>
</dbReference>
<dbReference type="SUPFAM" id="SSF49785">
    <property type="entry name" value="Galactose-binding domain-like"/>
    <property type="match status" value="1"/>
</dbReference>
<protein>
    <recommendedName>
        <fullName evidence="10">Right handed beta helix domain-containing protein</fullName>
    </recommendedName>
</protein>
<keyword evidence="5" id="KW-1133">Transmembrane helix</keyword>
<dbReference type="GO" id="GO:0005576">
    <property type="term" value="C:extracellular region"/>
    <property type="evidence" value="ECO:0007669"/>
    <property type="project" value="UniProtKB-SubCell"/>
</dbReference>
<proteinExistence type="predicted"/>
<reference evidence="9" key="1">
    <citation type="submission" date="2017-06" db="EMBL/GenBank/DDBJ databases">
        <authorList>
            <person name="Cremers G."/>
        </authorList>
    </citation>
    <scope>NUCLEOTIDE SEQUENCE [LARGE SCALE GENOMIC DNA]</scope>
</reference>
<dbReference type="InterPro" id="IPR059226">
    <property type="entry name" value="Choice_anch_Q_dom"/>
</dbReference>
<dbReference type="InterPro" id="IPR039448">
    <property type="entry name" value="Beta_helix"/>
</dbReference>
<evidence type="ECO:0000256" key="4">
    <source>
        <dbReference type="ARBA" id="ARBA00022801"/>
    </source>
</evidence>
<dbReference type="PANTHER" id="PTHR40088:SF2">
    <property type="entry name" value="SECRETED SUGAR HYDROLASE"/>
    <property type="match status" value="1"/>
</dbReference>
<dbReference type="SUPFAM" id="SSF51126">
    <property type="entry name" value="Pectin lyase-like"/>
    <property type="match status" value="1"/>
</dbReference>
<evidence type="ECO:0000256" key="3">
    <source>
        <dbReference type="ARBA" id="ARBA00022729"/>
    </source>
</evidence>
<evidence type="ECO:0000259" key="7">
    <source>
        <dbReference type="Pfam" id="PF13229"/>
    </source>
</evidence>
<dbReference type="GO" id="GO:0016837">
    <property type="term" value="F:carbon-oxygen lyase activity, acting on polysaccharides"/>
    <property type="evidence" value="ECO:0007669"/>
    <property type="project" value="TreeGrafter"/>
</dbReference>
<dbReference type="Proteomes" id="UP000218615">
    <property type="component" value="Unassembled WGS sequence"/>
</dbReference>
<keyword evidence="2" id="KW-0964">Secreted</keyword>
<feature type="domain" description="Right handed beta helix" evidence="7">
    <location>
        <begin position="344"/>
        <end position="512"/>
    </location>
</feature>
<dbReference type="Pfam" id="PF13229">
    <property type="entry name" value="Beta_helix"/>
    <property type="match status" value="1"/>
</dbReference>
<evidence type="ECO:0000259" key="6">
    <source>
        <dbReference type="Pfam" id="PF02018"/>
    </source>
</evidence>
<accession>A0A284VL00</accession>
<dbReference type="InterPro" id="IPR011050">
    <property type="entry name" value="Pectin_lyase_fold/virulence"/>
</dbReference>
<evidence type="ECO:0008006" key="10">
    <source>
        <dbReference type="Google" id="ProtNLM"/>
    </source>
</evidence>
<keyword evidence="9" id="KW-1185">Reference proteome</keyword>
<dbReference type="InterPro" id="IPR052052">
    <property type="entry name" value="Polysaccharide_Lyase_9"/>
</dbReference>
<keyword evidence="5" id="KW-0472">Membrane</keyword>
<dbReference type="NCBIfam" id="NF041518">
    <property type="entry name" value="choice_anch_Q"/>
    <property type="match status" value="1"/>
</dbReference>
<sequence>MNPGEKIYKTTNLIKLVFIVILSLILIYSFLLFAPAADKNLIANPGFESGSTRPSNWEFVTTDGNTPVWDNIRHNGTKSIKISIQGTTDRNSGFPKSDLIKAEPQQYYTLSAWGKTENVGAGHVPVIRVVELDANKSWLHQINLAFDGGTNDWTQKSMDFKTGPDTAYVYVYANIWSGYGTFWVDEVSLSKTPAPAPTPTPTPKPAPTAAPTGAPLYNIYYVAKNGNDNNSGTEQSPWLTITKAANTLVAGETVYIKEGIYNERILIKNSGSPGKTITFAAYPGDSVTIDGTGASVEMWDGLVQISGSSYINISGLRIINSRFMGIFAGRDYETNALPSNIILDRNYISNVAASAIFVQDGKDIIIDGNEITRAQSMEGLSQQVGETISLVNIDGFEVRNNKLYQNNFESINAKEGSSNGRIYNNDVSQHESAGIYVDAWDGNSHDIEIFNNRVYDGRVSGRGIALAVENGGSLKNVKVYNNLIYNNAATGIDLAWYSKGAIDNISITSNTVYNNGLMNNWGGGISADYSAAASVIIRNNIVSKNNHYSIRAKNTNAVIDHNLIDGYIGEQYETKGSDYVEGDPQFINPANADFRLKSTSPAIERGSVNSVPDMDFDGNIRLRNASYDIGAFKYLP</sequence>
<evidence type="ECO:0000256" key="1">
    <source>
        <dbReference type="ARBA" id="ARBA00004613"/>
    </source>
</evidence>
<dbReference type="InterPro" id="IPR003305">
    <property type="entry name" value="CenC_carb-bd"/>
</dbReference>
<gene>
    <name evidence="8" type="ORF">MNV_1440010</name>
</gene>
<keyword evidence="3" id="KW-0732">Signal</keyword>
<feature type="transmembrane region" description="Helical" evidence="5">
    <location>
        <begin position="12"/>
        <end position="34"/>
    </location>
</feature>
<comment type="subcellular location">
    <subcellularLocation>
        <location evidence="1">Secreted</location>
    </subcellularLocation>
</comment>
<dbReference type="InterPro" id="IPR012334">
    <property type="entry name" value="Pectin_lyas_fold"/>
</dbReference>
<evidence type="ECO:0000313" key="9">
    <source>
        <dbReference type="Proteomes" id="UP000218615"/>
    </source>
</evidence>
<organism evidence="8 9">
    <name type="scientific">Candidatus Methanoperedens nitratireducens</name>
    <dbReference type="NCBI Taxonomy" id="1392998"/>
    <lineage>
        <taxon>Archaea</taxon>
        <taxon>Methanobacteriati</taxon>
        <taxon>Methanobacteriota</taxon>
        <taxon>Stenosarchaea group</taxon>
        <taxon>Methanomicrobia</taxon>
        <taxon>Methanosarcinales</taxon>
        <taxon>ANME-2 cluster</taxon>
        <taxon>Candidatus Methanoperedentaceae</taxon>
        <taxon>Candidatus Methanoperedens</taxon>
    </lineage>
</organism>
<dbReference type="InterPro" id="IPR008979">
    <property type="entry name" value="Galactose-bd-like_sf"/>
</dbReference>
<dbReference type="EMBL" id="FZMP01000051">
    <property type="protein sequence ID" value="SNQ59951.1"/>
    <property type="molecule type" value="Genomic_DNA"/>
</dbReference>
<name>A0A284VL00_9EURY</name>